<proteinExistence type="predicted"/>
<reference evidence="1" key="1">
    <citation type="journal article" date="2015" name="Nature">
        <title>Complex archaea that bridge the gap between prokaryotes and eukaryotes.</title>
        <authorList>
            <person name="Spang A."/>
            <person name="Saw J.H."/>
            <person name="Jorgensen S.L."/>
            <person name="Zaremba-Niedzwiedzka K."/>
            <person name="Martijn J."/>
            <person name="Lind A.E."/>
            <person name="van Eijk R."/>
            <person name="Schleper C."/>
            <person name="Guy L."/>
            <person name="Ettema T.J."/>
        </authorList>
    </citation>
    <scope>NUCLEOTIDE SEQUENCE</scope>
</reference>
<protein>
    <submittedName>
        <fullName evidence="1">Uncharacterized protein</fullName>
    </submittedName>
</protein>
<gene>
    <name evidence="1" type="ORF">LCGC14_3022510</name>
</gene>
<organism evidence="1">
    <name type="scientific">marine sediment metagenome</name>
    <dbReference type="NCBI Taxonomy" id="412755"/>
    <lineage>
        <taxon>unclassified sequences</taxon>
        <taxon>metagenomes</taxon>
        <taxon>ecological metagenomes</taxon>
    </lineage>
</organism>
<dbReference type="AlphaFoldDB" id="A0A0F8Z2F7"/>
<sequence length="117" mass="13618">MILFQKCLMKLKIREKSVGFIIEEVEEAGMSRKQLAVRVKRLKSTAGTPPHYEHNQTEAIRKLIRQFVELSIQFKSYIEIKTDLTTGFANWIVSAKKQDSVELTKLYKEAETMLKKI</sequence>
<accession>A0A0F8Z2F7</accession>
<dbReference type="EMBL" id="LAZR01062877">
    <property type="protein sequence ID" value="KKK60624.1"/>
    <property type="molecule type" value="Genomic_DNA"/>
</dbReference>
<name>A0A0F8Z2F7_9ZZZZ</name>
<comment type="caution">
    <text evidence="1">The sequence shown here is derived from an EMBL/GenBank/DDBJ whole genome shotgun (WGS) entry which is preliminary data.</text>
</comment>
<evidence type="ECO:0000313" key="1">
    <source>
        <dbReference type="EMBL" id="KKK60624.1"/>
    </source>
</evidence>